<dbReference type="AlphaFoldDB" id="A0A6J4T5E0"/>
<reference evidence="2" key="1">
    <citation type="submission" date="2020-02" db="EMBL/GenBank/DDBJ databases">
        <authorList>
            <person name="Meier V. D."/>
        </authorList>
    </citation>
    <scope>NUCLEOTIDE SEQUENCE</scope>
    <source>
        <strain evidence="2">AVDCRST_MAG67</strain>
    </source>
</reference>
<feature type="non-terminal residue" evidence="2">
    <location>
        <position position="30"/>
    </location>
</feature>
<gene>
    <name evidence="2" type="ORF">AVDCRST_MAG67-2939</name>
</gene>
<sequence length="30" mass="3201">GPGGPLLHCVLASRRQRSPGQGTYLRGRPL</sequence>
<evidence type="ECO:0000313" key="2">
    <source>
        <dbReference type="EMBL" id="CAA9514380.1"/>
    </source>
</evidence>
<organism evidence="2">
    <name type="scientific">uncultured Solirubrobacteraceae bacterium</name>
    <dbReference type="NCBI Taxonomy" id="1162706"/>
    <lineage>
        <taxon>Bacteria</taxon>
        <taxon>Bacillati</taxon>
        <taxon>Actinomycetota</taxon>
        <taxon>Thermoleophilia</taxon>
        <taxon>Solirubrobacterales</taxon>
        <taxon>Solirubrobacteraceae</taxon>
        <taxon>environmental samples</taxon>
    </lineage>
</organism>
<protein>
    <submittedName>
        <fullName evidence="2">Uncharacterized protein</fullName>
    </submittedName>
</protein>
<accession>A0A6J4T5E0</accession>
<feature type="non-terminal residue" evidence="2">
    <location>
        <position position="1"/>
    </location>
</feature>
<name>A0A6J4T5E0_9ACTN</name>
<evidence type="ECO:0000256" key="1">
    <source>
        <dbReference type="SAM" id="MobiDB-lite"/>
    </source>
</evidence>
<proteinExistence type="predicted"/>
<dbReference type="EMBL" id="CADCVQ010000123">
    <property type="protein sequence ID" value="CAA9514380.1"/>
    <property type="molecule type" value="Genomic_DNA"/>
</dbReference>
<feature type="region of interest" description="Disordered" evidence="1">
    <location>
        <begin position="10"/>
        <end position="30"/>
    </location>
</feature>